<dbReference type="Gene3D" id="3.15.10.30">
    <property type="entry name" value="Haemolymph juvenile hormone binding protein"/>
    <property type="match status" value="1"/>
</dbReference>
<dbReference type="GO" id="GO:0005615">
    <property type="term" value="C:extracellular space"/>
    <property type="evidence" value="ECO:0007669"/>
    <property type="project" value="TreeGrafter"/>
</dbReference>
<organism evidence="2 3">
    <name type="scientific">Aphidius gifuensis</name>
    <name type="common">Parasitoid wasp</name>
    <dbReference type="NCBI Taxonomy" id="684658"/>
    <lineage>
        <taxon>Eukaryota</taxon>
        <taxon>Metazoa</taxon>
        <taxon>Ecdysozoa</taxon>
        <taxon>Arthropoda</taxon>
        <taxon>Hexapoda</taxon>
        <taxon>Insecta</taxon>
        <taxon>Pterygota</taxon>
        <taxon>Neoptera</taxon>
        <taxon>Endopterygota</taxon>
        <taxon>Hymenoptera</taxon>
        <taxon>Apocrita</taxon>
        <taxon>Ichneumonoidea</taxon>
        <taxon>Braconidae</taxon>
        <taxon>Aphidiinae</taxon>
        <taxon>Aphidius</taxon>
    </lineage>
</organism>
<proteinExistence type="predicted"/>
<dbReference type="PANTHER" id="PTHR11008:SF18">
    <property type="entry name" value="BCDNA.GH05536-RELATED"/>
    <property type="match status" value="1"/>
</dbReference>
<keyword evidence="3" id="KW-1185">Reference proteome</keyword>
<feature type="chain" id="PRO_5032958578" description="Odorant-binding protein" evidence="1">
    <location>
        <begin position="21"/>
        <end position="245"/>
    </location>
</feature>
<gene>
    <name evidence="2" type="ORF">HCN44_009767</name>
</gene>
<dbReference type="EMBL" id="JACMRX010000001">
    <property type="protein sequence ID" value="KAF7998369.1"/>
    <property type="molecule type" value="Genomic_DNA"/>
</dbReference>
<reference evidence="2 3" key="1">
    <citation type="submission" date="2020-08" db="EMBL/GenBank/DDBJ databases">
        <title>Aphidius gifuensis genome sequencing and assembly.</title>
        <authorList>
            <person name="Du Z."/>
        </authorList>
    </citation>
    <scope>NUCLEOTIDE SEQUENCE [LARGE SCALE GENOMIC DNA]</scope>
    <source>
        <strain evidence="2">YNYX2018</strain>
        <tissue evidence="2">Adults</tissue>
    </source>
</reference>
<dbReference type="Pfam" id="PF06585">
    <property type="entry name" value="JHBP"/>
    <property type="match status" value="1"/>
</dbReference>
<evidence type="ECO:0000313" key="2">
    <source>
        <dbReference type="EMBL" id="KAF7998369.1"/>
    </source>
</evidence>
<evidence type="ECO:0008006" key="4">
    <source>
        <dbReference type="Google" id="ProtNLM"/>
    </source>
</evidence>
<dbReference type="InterPro" id="IPR010562">
    <property type="entry name" value="Haemolymph_juvenile_hormone-bd"/>
</dbReference>
<dbReference type="OrthoDB" id="7546384at2759"/>
<dbReference type="AlphaFoldDB" id="A0A835CVS0"/>
<evidence type="ECO:0000313" key="3">
    <source>
        <dbReference type="Proteomes" id="UP000639338"/>
    </source>
</evidence>
<dbReference type="SMART" id="SM00700">
    <property type="entry name" value="JHBP"/>
    <property type="match status" value="1"/>
</dbReference>
<dbReference type="Proteomes" id="UP000639338">
    <property type="component" value="Unassembled WGS sequence"/>
</dbReference>
<dbReference type="PANTHER" id="PTHR11008">
    <property type="entry name" value="PROTEIN TAKEOUT-LIKE PROTEIN"/>
    <property type="match status" value="1"/>
</dbReference>
<sequence>MTRNYFYLFSILSTVLIVNAKLPFSVETCSRDSDDYSSCLKILFQDIWSKILPGVPELNIPKLQPYQVESGIYTFEISEITAKINVENVILHGLEKLVFQSVKPNHGNDYFSLDFVFTISDVFVEGDYKASGALGSYRHSGQGKFNITVQDMEAMVHLYGPVDTNDIWSIEEFHFKPEFGNMKFWASNIFKGNKDLTEAMLNLINSYWRNFVDGMMPLAEKNWNKSLAKITNDGLKNIKFSDIFP</sequence>
<dbReference type="InterPro" id="IPR038606">
    <property type="entry name" value="To_sf"/>
</dbReference>
<evidence type="ECO:0000256" key="1">
    <source>
        <dbReference type="SAM" id="SignalP"/>
    </source>
</evidence>
<feature type="signal peptide" evidence="1">
    <location>
        <begin position="1"/>
        <end position="20"/>
    </location>
</feature>
<keyword evidence="1" id="KW-0732">Signal</keyword>
<accession>A0A835CVS0</accession>
<comment type="caution">
    <text evidence="2">The sequence shown here is derived from an EMBL/GenBank/DDBJ whole genome shotgun (WGS) entry which is preliminary data.</text>
</comment>
<protein>
    <recommendedName>
        <fullName evidence="4">Odorant-binding protein</fullName>
    </recommendedName>
</protein>
<name>A0A835CVS0_APHGI</name>